<keyword evidence="2" id="KW-0732">Signal</keyword>
<organism evidence="7 8">
    <name type="scientific">Stylophora pistillata</name>
    <name type="common">Smooth cauliflower coral</name>
    <dbReference type="NCBI Taxonomy" id="50429"/>
    <lineage>
        <taxon>Eukaryota</taxon>
        <taxon>Metazoa</taxon>
        <taxon>Cnidaria</taxon>
        <taxon>Anthozoa</taxon>
        <taxon>Hexacorallia</taxon>
        <taxon>Scleractinia</taxon>
        <taxon>Astrocoeniina</taxon>
        <taxon>Pocilloporidae</taxon>
        <taxon>Stylophora</taxon>
    </lineage>
</organism>
<dbReference type="InterPro" id="IPR000152">
    <property type="entry name" value="EGF-type_Asp/Asn_hydroxyl_site"/>
</dbReference>
<name>A0A2B4RJW9_STYPI</name>
<dbReference type="PROSITE" id="PS50026">
    <property type="entry name" value="EGF_3"/>
    <property type="match status" value="1"/>
</dbReference>
<dbReference type="InterPro" id="IPR003609">
    <property type="entry name" value="Pan_app"/>
</dbReference>
<dbReference type="SUPFAM" id="SSF57196">
    <property type="entry name" value="EGF/Laminin"/>
    <property type="match status" value="1"/>
</dbReference>
<dbReference type="InterPro" id="IPR018097">
    <property type="entry name" value="EGF_Ca-bd_CS"/>
</dbReference>
<dbReference type="Proteomes" id="UP000225706">
    <property type="component" value="Unassembled WGS sequence"/>
</dbReference>
<evidence type="ECO:0000256" key="3">
    <source>
        <dbReference type="ARBA" id="ARBA00022737"/>
    </source>
</evidence>
<dbReference type="FunFam" id="2.10.25.10:FF:000038">
    <property type="entry name" value="Fibrillin 2"/>
    <property type="match status" value="1"/>
</dbReference>
<evidence type="ECO:0000256" key="2">
    <source>
        <dbReference type="ARBA" id="ARBA00022729"/>
    </source>
</evidence>
<keyword evidence="3" id="KW-0677">Repeat</keyword>
<dbReference type="SMART" id="SM00179">
    <property type="entry name" value="EGF_CA"/>
    <property type="match status" value="1"/>
</dbReference>
<evidence type="ECO:0000259" key="6">
    <source>
        <dbReference type="PROSITE" id="PS50026"/>
    </source>
</evidence>
<keyword evidence="1 5" id="KW-0245">EGF-like domain</keyword>
<sequence>MRLEKFVFKRMSASAPYICDIRCGEEIICQSYNYNRKKEICELNNRSKEARPENFRSVPDWFYIRRLNGRVPLGSIVELPALSCQEIKASEGKDAISNKYWLNPTGNGKTRLMYCDMNLGTGDIDECVSDSFICGVNATCVNTNGSYGCTCMEEGSVGDGGVCSGALSMLSKRYYIWLLSKYYIRSERRTFFIKKSFPSDQVIPISLQGNNNTVLMSNRNGSLPLVSVP</sequence>
<dbReference type="PROSITE" id="PS01187">
    <property type="entry name" value="EGF_CA"/>
    <property type="match status" value="1"/>
</dbReference>
<dbReference type="GO" id="GO:0005509">
    <property type="term" value="F:calcium ion binding"/>
    <property type="evidence" value="ECO:0007669"/>
    <property type="project" value="InterPro"/>
</dbReference>
<accession>A0A2B4RJW9</accession>
<dbReference type="PROSITE" id="PS00010">
    <property type="entry name" value="ASX_HYDROXYL"/>
    <property type="match status" value="1"/>
</dbReference>
<evidence type="ECO:0000313" key="7">
    <source>
        <dbReference type="EMBL" id="PFX18694.1"/>
    </source>
</evidence>
<evidence type="ECO:0000256" key="4">
    <source>
        <dbReference type="ARBA" id="ARBA00023157"/>
    </source>
</evidence>
<comment type="caution">
    <text evidence="7">The sequence shown here is derived from an EMBL/GenBank/DDBJ whole genome shotgun (WGS) entry which is preliminary data.</text>
</comment>
<dbReference type="OrthoDB" id="5959512at2759"/>
<dbReference type="InterPro" id="IPR000742">
    <property type="entry name" value="EGF"/>
</dbReference>
<dbReference type="Gene3D" id="2.10.25.10">
    <property type="entry name" value="Laminin"/>
    <property type="match status" value="1"/>
</dbReference>
<comment type="caution">
    <text evidence="5">Lacks conserved residue(s) required for the propagation of feature annotation.</text>
</comment>
<keyword evidence="8" id="KW-1185">Reference proteome</keyword>
<keyword evidence="4" id="KW-1015">Disulfide bond</keyword>
<dbReference type="CDD" id="cd00054">
    <property type="entry name" value="EGF_CA"/>
    <property type="match status" value="1"/>
</dbReference>
<gene>
    <name evidence="7" type="ORF">AWC38_SpisGene16932</name>
</gene>
<evidence type="ECO:0000256" key="5">
    <source>
        <dbReference type="PROSITE-ProRule" id="PRU00076"/>
    </source>
</evidence>
<protein>
    <recommendedName>
        <fullName evidence="6">EGF-like domain-containing protein</fullName>
    </recommendedName>
</protein>
<reference evidence="8" key="1">
    <citation type="journal article" date="2017" name="bioRxiv">
        <title>Comparative analysis of the genomes of Stylophora pistillata and Acropora digitifera provides evidence for extensive differences between species of corals.</title>
        <authorList>
            <person name="Voolstra C.R."/>
            <person name="Li Y."/>
            <person name="Liew Y.J."/>
            <person name="Baumgarten S."/>
            <person name="Zoccola D."/>
            <person name="Flot J.-F."/>
            <person name="Tambutte S."/>
            <person name="Allemand D."/>
            <person name="Aranda M."/>
        </authorList>
    </citation>
    <scope>NUCLEOTIDE SEQUENCE [LARGE SCALE GENOMIC DNA]</scope>
</reference>
<proteinExistence type="predicted"/>
<dbReference type="InterPro" id="IPR001881">
    <property type="entry name" value="EGF-like_Ca-bd_dom"/>
</dbReference>
<dbReference type="InterPro" id="IPR049883">
    <property type="entry name" value="NOTCH1_EGF-like"/>
</dbReference>
<evidence type="ECO:0000256" key="1">
    <source>
        <dbReference type="ARBA" id="ARBA00022536"/>
    </source>
</evidence>
<dbReference type="Pfam" id="PF07645">
    <property type="entry name" value="EGF_CA"/>
    <property type="match status" value="1"/>
</dbReference>
<dbReference type="EMBL" id="LSMT01000397">
    <property type="protein sequence ID" value="PFX18694.1"/>
    <property type="molecule type" value="Genomic_DNA"/>
</dbReference>
<dbReference type="InterPro" id="IPR036056">
    <property type="entry name" value="Fibrinogen-like_C"/>
</dbReference>
<dbReference type="AlphaFoldDB" id="A0A2B4RJW9"/>
<evidence type="ECO:0000313" key="8">
    <source>
        <dbReference type="Proteomes" id="UP000225706"/>
    </source>
</evidence>
<dbReference type="Pfam" id="PF00024">
    <property type="entry name" value="PAN_1"/>
    <property type="match status" value="1"/>
</dbReference>
<feature type="domain" description="EGF-like" evidence="6">
    <location>
        <begin position="123"/>
        <end position="164"/>
    </location>
</feature>
<dbReference type="SUPFAM" id="SSF56496">
    <property type="entry name" value="Fibrinogen C-terminal domain-like"/>
    <property type="match status" value="1"/>
</dbReference>